<organism evidence="1 2">
    <name type="scientific">Scleroderma citrinum Foug A</name>
    <dbReference type="NCBI Taxonomy" id="1036808"/>
    <lineage>
        <taxon>Eukaryota</taxon>
        <taxon>Fungi</taxon>
        <taxon>Dikarya</taxon>
        <taxon>Basidiomycota</taxon>
        <taxon>Agaricomycotina</taxon>
        <taxon>Agaricomycetes</taxon>
        <taxon>Agaricomycetidae</taxon>
        <taxon>Boletales</taxon>
        <taxon>Sclerodermatineae</taxon>
        <taxon>Sclerodermataceae</taxon>
        <taxon>Scleroderma</taxon>
    </lineage>
</organism>
<proteinExistence type="predicted"/>
<dbReference type="InParanoid" id="A0A0C2ZTU0"/>
<dbReference type="Proteomes" id="UP000053989">
    <property type="component" value="Unassembled WGS sequence"/>
</dbReference>
<reference evidence="1 2" key="1">
    <citation type="submission" date="2014-04" db="EMBL/GenBank/DDBJ databases">
        <authorList>
            <consortium name="DOE Joint Genome Institute"/>
            <person name="Kuo A."/>
            <person name="Kohler A."/>
            <person name="Nagy L.G."/>
            <person name="Floudas D."/>
            <person name="Copeland A."/>
            <person name="Barry K.W."/>
            <person name="Cichocki N."/>
            <person name="Veneault-Fourrey C."/>
            <person name="LaButti K."/>
            <person name="Lindquist E.A."/>
            <person name="Lipzen A."/>
            <person name="Lundell T."/>
            <person name="Morin E."/>
            <person name="Murat C."/>
            <person name="Sun H."/>
            <person name="Tunlid A."/>
            <person name="Henrissat B."/>
            <person name="Grigoriev I.V."/>
            <person name="Hibbett D.S."/>
            <person name="Martin F."/>
            <person name="Nordberg H.P."/>
            <person name="Cantor M.N."/>
            <person name="Hua S.X."/>
        </authorList>
    </citation>
    <scope>NUCLEOTIDE SEQUENCE [LARGE SCALE GENOMIC DNA]</scope>
    <source>
        <strain evidence="1 2">Foug A</strain>
    </source>
</reference>
<dbReference type="AlphaFoldDB" id="A0A0C2ZTU0"/>
<dbReference type="HOGENOM" id="CLU_2062836_0_0_1"/>
<evidence type="ECO:0000313" key="2">
    <source>
        <dbReference type="Proteomes" id="UP000053989"/>
    </source>
</evidence>
<protein>
    <submittedName>
        <fullName evidence="1">Uncharacterized protein</fullName>
    </submittedName>
</protein>
<accession>A0A0C2ZTU0</accession>
<dbReference type="EMBL" id="KN822125">
    <property type="protein sequence ID" value="KIM55957.1"/>
    <property type="molecule type" value="Genomic_DNA"/>
</dbReference>
<reference evidence="2" key="2">
    <citation type="submission" date="2015-01" db="EMBL/GenBank/DDBJ databases">
        <title>Evolutionary Origins and Diversification of the Mycorrhizal Mutualists.</title>
        <authorList>
            <consortium name="DOE Joint Genome Institute"/>
            <consortium name="Mycorrhizal Genomics Consortium"/>
            <person name="Kohler A."/>
            <person name="Kuo A."/>
            <person name="Nagy L.G."/>
            <person name="Floudas D."/>
            <person name="Copeland A."/>
            <person name="Barry K.W."/>
            <person name="Cichocki N."/>
            <person name="Veneault-Fourrey C."/>
            <person name="LaButti K."/>
            <person name="Lindquist E.A."/>
            <person name="Lipzen A."/>
            <person name="Lundell T."/>
            <person name="Morin E."/>
            <person name="Murat C."/>
            <person name="Riley R."/>
            <person name="Ohm R."/>
            <person name="Sun H."/>
            <person name="Tunlid A."/>
            <person name="Henrissat B."/>
            <person name="Grigoriev I.V."/>
            <person name="Hibbett D.S."/>
            <person name="Martin F."/>
        </authorList>
    </citation>
    <scope>NUCLEOTIDE SEQUENCE [LARGE SCALE GENOMIC DNA]</scope>
    <source>
        <strain evidence="2">Foug A</strain>
    </source>
</reference>
<keyword evidence="2" id="KW-1185">Reference proteome</keyword>
<gene>
    <name evidence="1" type="ORF">SCLCIDRAFT_1220789</name>
</gene>
<evidence type="ECO:0000313" key="1">
    <source>
        <dbReference type="EMBL" id="KIM55957.1"/>
    </source>
</evidence>
<sequence length="119" mass="13518">MELHIMPVFGAEIASELLDSVSLDSFETYCEYTTDIKWTLTARYRDTDQGDQHMNRTRLVDYTVAHSCIGLRIETGTICPSHRDSDIPVQYLHQLGLPSSWISAIISQSKFNLPLQEAL</sequence>
<name>A0A0C2ZTU0_9AGAM</name>